<sequence>STILMTSLKAKTEDDDASIISFATSNSKISTTSSVVSLSNIPITTNIPDEIPSKVAEDICNTLELDCTEHKDQIISDLLTKGRRVLQEY</sequence>
<protein>
    <submittedName>
        <fullName evidence="1">Uncharacterized protein</fullName>
    </submittedName>
</protein>
<comment type="caution">
    <text evidence="1">The sequence shown here is derived from an EMBL/GenBank/DDBJ whole genome shotgun (WGS) entry which is preliminary data.</text>
</comment>
<dbReference type="EMBL" id="CAJOBI010000629">
    <property type="protein sequence ID" value="CAF3835724.1"/>
    <property type="molecule type" value="Genomic_DNA"/>
</dbReference>
<name>A0A8S2KCI3_9BILA</name>
<dbReference type="Proteomes" id="UP000676336">
    <property type="component" value="Unassembled WGS sequence"/>
</dbReference>
<evidence type="ECO:0000313" key="2">
    <source>
        <dbReference type="Proteomes" id="UP000676336"/>
    </source>
</evidence>
<accession>A0A8S2KCI3</accession>
<reference evidence="1" key="1">
    <citation type="submission" date="2021-02" db="EMBL/GenBank/DDBJ databases">
        <authorList>
            <person name="Nowell W R."/>
        </authorList>
    </citation>
    <scope>NUCLEOTIDE SEQUENCE</scope>
</reference>
<organism evidence="1 2">
    <name type="scientific">Rotaria magnacalcarata</name>
    <dbReference type="NCBI Taxonomy" id="392030"/>
    <lineage>
        <taxon>Eukaryota</taxon>
        <taxon>Metazoa</taxon>
        <taxon>Spiralia</taxon>
        <taxon>Gnathifera</taxon>
        <taxon>Rotifera</taxon>
        <taxon>Eurotatoria</taxon>
        <taxon>Bdelloidea</taxon>
        <taxon>Philodinida</taxon>
        <taxon>Philodinidae</taxon>
        <taxon>Rotaria</taxon>
    </lineage>
</organism>
<feature type="non-terminal residue" evidence="1">
    <location>
        <position position="1"/>
    </location>
</feature>
<dbReference type="AlphaFoldDB" id="A0A8S2KCI3"/>
<evidence type="ECO:0000313" key="1">
    <source>
        <dbReference type="EMBL" id="CAF3835724.1"/>
    </source>
</evidence>
<gene>
    <name evidence="1" type="ORF">SMN809_LOCUS3138</name>
</gene>
<proteinExistence type="predicted"/>